<dbReference type="PANTHER" id="PTHR35871">
    <property type="entry name" value="EXPRESSED PROTEIN"/>
    <property type="match status" value="1"/>
</dbReference>
<keyword evidence="3" id="KW-1185">Reference proteome</keyword>
<dbReference type="EMBL" id="BLAL01000034">
    <property type="protein sequence ID" value="GES77997.1"/>
    <property type="molecule type" value="Genomic_DNA"/>
</dbReference>
<organism evidence="1 3">
    <name type="scientific">Rhizophagus clarus</name>
    <dbReference type="NCBI Taxonomy" id="94130"/>
    <lineage>
        <taxon>Eukaryota</taxon>
        <taxon>Fungi</taxon>
        <taxon>Fungi incertae sedis</taxon>
        <taxon>Mucoromycota</taxon>
        <taxon>Glomeromycotina</taxon>
        <taxon>Glomeromycetes</taxon>
        <taxon>Glomerales</taxon>
        <taxon>Glomeraceae</taxon>
        <taxon>Rhizophagus</taxon>
    </lineage>
</organism>
<dbReference type="Proteomes" id="UP000615446">
    <property type="component" value="Unassembled WGS sequence"/>
</dbReference>
<reference evidence="1 3" key="1">
    <citation type="submission" date="2017-11" db="EMBL/GenBank/DDBJ databases">
        <title>The genome of Rhizophagus clarus HR1 reveals common genetic basis of auxotrophy among arbuscular mycorrhizal fungi.</title>
        <authorList>
            <person name="Kobayashi Y."/>
        </authorList>
    </citation>
    <scope>NUCLEOTIDE SEQUENCE [LARGE SCALE GENOMIC DNA]</scope>
    <source>
        <strain evidence="1 3">HR1</strain>
    </source>
</reference>
<sequence length="170" mass="19579">MAQLEQWMLKPLDDNIMILIEPILNESNRRYILITHDESVFYANDGVNHNGWWKTEDLIKQITEKAILIFEKLHTSNISVFTFNNATSHAAYAKDALIASKMNLNPGGKRKFRNGIMPDRSIQLMHFSDGRPKGIRLILKECKLWPEKSVNCICSDYKKHSPIANDCYAV</sequence>
<evidence type="ECO:0000313" key="1">
    <source>
        <dbReference type="EMBL" id="GBC05634.1"/>
    </source>
</evidence>
<dbReference type="OrthoDB" id="2431949at2759"/>
<protein>
    <submittedName>
        <fullName evidence="1">Uncharacterized protein</fullName>
    </submittedName>
</protein>
<dbReference type="PANTHER" id="PTHR35871:SF1">
    <property type="entry name" value="CXC1-LIKE CYSTEINE CLUSTER ASSOCIATED WITH KDZ TRANSPOSASES DOMAIN-CONTAINING PROTEIN"/>
    <property type="match status" value="1"/>
</dbReference>
<reference evidence="2" key="2">
    <citation type="submission" date="2019-10" db="EMBL/GenBank/DDBJ databases">
        <title>Conservation and host-specific expression of non-tandemly repeated heterogenous ribosome RNA gene in arbuscular mycorrhizal fungi.</title>
        <authorList>
            <person name="Maeda T."/>
            <person name="Kobayashi Y."/>
            <person name="Nakagawa T."/>
            <person name="Ezawa T."/>
            <person name="Yamaguchi K."/>
            <person name="Bino T."/>
            <person name="Nishimoto Y."/>
            <person name="Shigenobu S."/>
            <person name="Kawaguchi M."/>
        </authorList>
    </citation>
    <scope>NUCLEOTIDE SEQUENCE</scope>
    <source>
        <strain evidence="2">HR1</strain>
    </source>
</reference>
<evidence type="ECO:0000313" key="3">
    <source>
        <dbReference type="Proteomes" id="UP000247702"/>
    </source>
</evidence>
<proteinExistence type="predicted"/>
<dbReference type="Proteomes" id="UP000247702">
    <property type="component" value="Unassembled WGS sequence"/>
</dbReference>
<comment type="caution">
    <text evidence="1">The sequence shown here is derived from an EMBL/GenBank/DDBJ whole genome shotgun (WGS) entry which is preliminary data.</text>
</comment>
<dbReference type="STRING" id="94130.A0A2Z6RSF6"/>
<dbReference type="EMBL" id="BEXD01004019">
    <property type="protein sequence ID" value="GBC05634.1"/>
    <property type="molecule type" value="Genomic_DNA"/>
</dbReference>
<accession>A0A2Z6RSF6</accession>
<dbReference type="AlphaFoldDB" id="A0A2Z6RSF6"/>
<name>A0A2Z6RSF6_9GLOM</name>
<evidence type="ECO:0000313" key="2">
    <source>
        <dbReference type="EMBL" id="GES77997.1"/>
    </source>
</evidence>
<gene>
    <name evidence="2" type="ORF">RCL2_000532100</name>
    <name evidence="1" type="ORF">RclHR1_06330004</name>
</gene>